<dbReference type="EMBL" id="CP012752">
    <property type="protein sequence ID" value="ALG09244.1"/>
    <property type="molecule type" value="Genomic_DNA"/>
</dbReference>
<feature type="domain" description="Acyl-CoA dehydrogenase/oxidase N-terminal" evidence="9">
    <location>
        <begin position="6"/>
        <end position="118"/>
    </location>
</feature>
<dbReference type="Gene3D" id="1.10.540.10">
    <property type="entry name" value="Acyl-CoA dehydrogenase/oxidase, N-terminal domain"/>
    <property type="match status" value="1"/>
</dbReference>
<dbReference type="Pfam" id="PF00441">
    <property type="entry name" value="Acyl-CoA_dh_1"/>
    <property type="match status" value="1"/>
</dbReference>
<evidence type="ECO:0000256" key="6">
    <source>
        <dbReference type="RuleBase" id="RU362125"/>
    </source>
</evidence>
<evidence type="ECO:0000256" key="4">
    <source>
        <dbReference type="ARBA" id="ARBA00022827"/>
    </source>
</evidence>
<dbReference type="InterPro" id="IPR006091">
    <property type="entry name" value="Acyl-CoA_Oxase/DH_mid-dom"/>
</dbReference>
<dbReference type="InterPro" id="IPR046373">
    <property type="entry name" value="Acyl-CoA_Oxase/DH_mid-dom_sf"/>
</dbReference>
<feature type="domain" description="Acyl-CoA oxidase/dehydrogenase middle" evidence="8">
    <location>
        <begin position="122"/>
        <end position="217"/>
    </location>
</feature>
<dbReference type="InterPro" id="IPR009100">
    <property type="entry name" value="AcylCoA_DH/oxidase_NM_dom_sf"/>
</dbReference>
<name>A0A0N9HVR8_9PSEU</name>
<dbReference type="RefSeq" id="WP_054291148.1">
    <property type="nucleotide sequence ID" value="NZ_CP012752.1"/>
</dbReference>
<proteinExistence type="inferred from homology"/>
<dbReference type="Proteomes" id="UP000063699">
    <property type="component" value="Chromosome"/>
</dbReference>
<organism evidence="10 11">
    <name type="scientific">Kibdelosporangium phytohabitans</name>
    <dbReference type="NCBI Taxonomy" id="860235"/>
    <lineage>
        <taxon>Bacteria</taxon>
        <taxon>Bacillati</taxon>
        <taxon>Actinomycetota</taxon>
        <taxon>Actinomycetes</taxon>
        <taxon>Pseudonocardiales</taxon>
        <taxon>Pseudonocardiaceae</taxon>
        <taxon>Kibdelosporangium</taxon>
    </lineage>
</organism>
<comment type="cofactor">
    <cofactor evidence="1 6">
        <name>FAD</name>
        <dbReference type="ChEBI" id="CHEBI:57692"/>
    </cofactor>
</comment>
<reference evidence="10 11" key="1">
    <citation type="submission" date="2015-07" db="EMBL/GenBank/DDBJ databases">
        <title>Genome sequencing of Kibdelosporangium phytohabitans.</title>
        <authorList>
            <person name="Qin S."/>
            <person name="Xing K."/>
        </authorList>
    </citation>
    <scope>NUCLEOTIDE SEQUENCE [LARGE SCALE GENOMIC DNA]</scope>
    <source>
        <strain evidence="10 11">KLBMP1111</strain>
    </source>
</reference>
<dbReference type="Pfam" id="PF02770">
    <property type="entry name" value="Acyl-CoA_dh_M"/>
    <property type="match status" value="1"/>
</dbReference>
<keyword evidence="3 6" id="KW-0285">Flavoprotein</keyword>
<evidence type="ECO:0000259" key="9">
    <source>
        <dbReference type="Pfam" id="PF02771"/>
    </source>
</evidence>
<dbReference type="AlphaFoldDB" id="A0A0N9HVR8"/>
<dbReference type="SUPFAM" id="SSF56645">
    <property type="entry name" value="Acyl-CoA dehydrogenase NM domain-like"/>
    <property type="match status" value="1"/>
</dbReference>
<dbReference type="KEGG" id="kphy:AOZ06_22105"/>
<evidence type="ECO:0000256" key="1">
    <source>
        <dbReference type="ARBA" id="ARBA00001974"/>
    </source>
</evidence>
<evidence type="ECO:0000259" key="7">
    <source>
        <dbReference type="Pfam" id="PF00441"/>
    </source>
</evidence>
<evidence type="ECO:0000313" key="11">
    <source>
        <dbReference type="Proteomes" id="UP000063699"/>
    </source>
</evidence>
<feature type="domain" description="Acyl-CoA dehydrogenase/oxidase C-terminal" evidence="7">
    <location>
        <begin position="229"/>
        <end position="375"/>
    </location>
</feature>
<keyword evidence="11" id="KW-1185">Reference proteome</keyword>
<dbReference type="Gene3D" id="2.40.110.10">
    <property type="entry name" value="Butyryl-CoA Dehydrogenase, subunit A, domain 2"/>
    <property type="match status" value="1"/>
</dbReference>
<evidence type="ECO:0000256" key="5">
    <source>
        <dbReference type="ARBA" id="ARBA00023002"/>
    </source>
</evidence>
<evidence type="ECO:0000259" key="8">
    <source>
        <dbReference type="Pfam" id="PF02770"/>
    </source>
</evidence>
<dbReference type="GO" id="GO:0050660">
    <property type="term" value="F:flavin adenine dinucleotide binding"/>
    <property type="evidence" value="ECO:0007669"/>
    <property type="project" value="InterPro"/>
</dbReference>
<gene>
    <name evidence="10" type="ORF">AOZ06_22105</name>
</gene>
<sequence>MIEWNSEQRELLAGLASWCEALSADHVERDAGGEFPHDKWKLVRESGLLRLPFDEQWGGLGQDLPTTMYLLEGFGRGCRDGGLGFSASTHIVSVGVPVQRFGSAELKQRYLPLVCDGEPICAHAMTEPDNGSDALHMRTTATRDGDDYVLNGSKTFVSNGPVAGLFVVYAKTHPAGGPFGTTAFLVERDTPGFSAGKPIPKMGLRTSPLCELYFDDCRVPASNVVGRPGGGFRVFDHVMKWEVLCSFAISLGEMAHRVDQCVRYARDRVQFGRPIGGYQAVSHKIADMKIGLETARKWLYDTAVRVTRGEDVAVDMAITKLVASEQNLASALAAVQIHGGNGYMAEYGLEKDLRGAVAGTIYSGTSEIQRNRIAALLGLGER</sequence>
<comment type="similarity">
    <text evidence="2 6">Belongs to the acyl-CoA dehydrogenase family.</text>
</comment>
<dbReference type="InterPro" id="IPR009075">
    <property type="entry name" value="AcylCo_DH/oxidase_C"/>
</dbReference>
<dbReference type="PANTHER" id="PTHR43884">
    <property type="entry name" value="ACYL-COA DEHYDROGENASE"/>
    <property type="match status" value="1"/>
</dbReference>
<accession>A0A0N9HVR8</accession>
<dbReference type="STRING" id="860235.AOZ06_22105"/>
<dbReference type="InterPro" id="IPR013786">
    <property type="entry name" value="AcylCoA_DH/ox_N"/>
</dbReference>
<dbReference type="InterPro" id="IPR037069">
    <property type="entry name" value="AcylCoA_DH/ox_N_sf"/>
</dbReference>
<protein>
    <submittedName>
        <fullName evidence="10">Acyl-CoA dehydrogenase</fullName>
    </submittedName>
</protein>
<dbReference type="FunFam" id="2.40.110.10:FF:000001">
    <property type="entry name" value="Acyl-CoA dehydrogenase, mitochondrial"/>
    <property type="match status" value="1"/>
</dbReference>
<dbReference type="InterPro" id="IPR036250">
    <property type="entry name" value="AcylCo_DH-like_C"/>
</dbReference>
<keyword evidence="5 6" id="KW-0560">Oxidoreductase</keyword>
<dbReference type="Pfam" id="PF02771">
    <property type="entry name" value="Acyl-CoA_dh_N"/>
    <property type="match status" value="1"/>
</dbReference>
<keyword evidence="4 6" id="KW-0274">FAD</keyword>
<evidence type="ECO:0000313" key="10">
    <source>
        <dbReference type="EMBL" id="ALG09244.1"/>
    </source>
</evidence>
<dbReference type="OrthoDB" id="5241155at2"/>
<dbReference type="GO" id="GO:0003995">
    <property type="term" value="F:acyl-CoA dehydrogenase activity"/>
    <property type="evidence" value="ECO:0007669"/>
    <property type="project" value="TreeGrafter"/>
</dbReference>
<evidence type="ECO:0000256" key="2">
    <source>
        <dbReference type="ARBA" id="ARBA00009347"/>
    </source>
</evidence>
<dbReference type="Gene3D" id="1.20.140.10">
    <property type="entry name" value="Butyryl-CoA Dehydrogenase, subunit A, domain 3"/>
    <property type="match status" value="1"/>
</dbReference>
<evidence type="ECO:0000256" key="3">
    <source>
        <dbReference type="ARBA" id="ARBA00022630"/>
    </source>
</evidence>
<dbReference type="PANTHER" id="PTHR43884:SF12">
    <property type="entry name" value="ISOVALERYL-COA DEHYDROGENASE, MITOCHONDRIAL-RELATED"/>
    <property type="match status" value="1"/>
</dbReference>
<dbReference type="SUPFAM" id="SSF47203">
    <property type="entry name" value="Acyl-CoA dehydrogenase C-terminal domain-like"/>
    <property type="match status" value="1"/>
</dbReference>